<dbReference type="PANTHER" id="PTHR32089">
    <property type="entry name" value="METHYL-ACCEPTING CHEMOTAXIS PROTEIN MCPB"/>
    <property type="match status" value="1"/>
</dbReference>
<dbReference type="PROSITE" id="PS50111">
    <property type="entry name" value="CHEMOTAXIS_TRANSDUC_2"/>
    <property type="match status" value="1"/>
</dbReference>
<dbReference type="PRINTS" id="PR00260">
    <property type="entry name" value="CHEMTRNSDUCR"/>
</dbReference>
<dbReference type="GO" id="GO:0006935">
    <property type="term" value="P:chemotaxis"/>
    <property type="evidence" value="ECO:0007669"/>
    <property type="project" value="InterPro"/>
</dbReference>
<dbReference type="Pfam" id="PF00015">
    <property type="entry name" value="MCPsignal"/>
    <property type="match status" value="1"/>
</dbReference>
<organism evidence="5 6">
    <name type="scientific">Helicobacter cetorum (strain ATCC BAA-429 / MIT 00-7128)</name>
    <dbReference type="NCBI Taxonomy" id="182217"/>
    <lineage>
        <taxon>Bacteria</taxon>
        <taxon>Pseudomonadati</taxon>
        <taxon>Campylobacterota</taxon>
        <taxon>Epsilonproteobacteria</taxon>
        <taxon>Campylobacterales</taxon>
        <taxon>Helicobacteraceae</taxon>
        <taxon>Helicobacter</taxon>
    </lineage>
</organism>
<dbReference type="HOGENOM" id="CLU_000445_21_3_7"/>
<evidence type="ECO:0000256" key="2">
    <source>
        <dbReference type="ARBA" id="ARBA00029447"/>
    </source>
</evidence>
<dbReference type="EMBL" id="CP003479">
    <property type="protein sequence ID" value="AFI04364.1"/>
    <property type="molecule type" value="Genomic_DNA"/>
</dbReference>
<keyword evidence="5" id="KW-0238">DNA-binding</keyword>
<dbReference type="InterPro" id="IPR004090">
    <property type="entry name" value="Chemotax_Me-accpt_rcpt"/>
</dbReference>
<evidence type="ECO:0000313" key="6">
    <source>
        <dbReference type="Proteomes" id="UP000005010"/>
    </source>
</evidence>
<dbReference type="GO" id="GO:0007165">
    <property type="term" value="P:signal transduction"/>
    <property type="evidence" value="ECO:0007669"/>
    <property type="project" value="UniProtKB-KW"/>
</dbReference>
<dbReference type="InterPro" id="IPR004089">
    <property type="entry name" value="MCPsignal_dom"/>
</dbReference>
<dbReference type="SMART" id="SM00283">
    <property type="entry name" value="MA"/>
    <property type="match status" value="1"/>
</dbReference>
<gene>
    <name evidence="5" type="ordered locus">HCW_05510</name>
</gene>
<dbReference type="AlphaFoldDB" id="I0EN45"/>
<dbReference type="GO" id="GO:0003677">
    <property type="term" value="F:DNA binding"/>
    <property type="evidence" value="ECO:0007669"/>
    <property type="project" value="UniProtKB-KW"/>
</dbReference>
<dbReference type="PANTHER" id="PTHR32089:SF112">
    <property type="entry name" value="LYSOZYME-LIKE PROTEIN-RELATED"/>
    <property type="match status" value="1"/>
</dbReference>
<dbReference type="SUPFAM" id="SSF58104">
    <property type="entry name" value="Methyl-accepting chemotaxis protein (MCP) signaling domain"/>
    <property type="match status" value="1"/>
</dbReference>
<keyword evidence="6" id="KW-1185">Reference proteome</keyword>
<evidence type="ECO:0000313" key="5">
    <source>
        <dbReference type="EMBL" id="AFI04364.1"/>
    </source>
</evidence>
<proteinExistence type="inferred from homology"/>
<reference evidence="6" key="1">
    <citation type="submission" date="2012-04" db="EMBL/GenBank/DDBJ databases">
        <title>Complete genome sequence of Helicobacter cetorum strain MIT 00-7128.</title>
        <authorList>
            <person name="Kersulyte D."/>
            <person name="Berg D.E."/>
        </authorList>
    </citation>
    <scope>NUCLEOTIDE SEQUENCE [LARGE SCALE GENOMIC DNA]</scope>
    <source>
        <strain evidence="6">MIT 00-7128</strain>
    </source>
</reference>
<dbReference type="Proteomes" id="UP000005010">
    <property type="component" value="Chromosome"/>
</dbReference>
<dbReference type="GO" id="GO:0004888">
    <property type="term" value="F:transmembrane signaling receptor activity"/>
    <property type="evidence" value="ECO:0007669"/>
    <property type="project" value="InterPro"/>
</dbReference>
<comment type="similarity">
    <text evidence="2">Belongs to the methyl-accepting chemotaxis (MCP) protein family.</text>
</comment>
<name>I0EN45_HELC0</name>
<sequence>MFFNKKPSLKELKSIEKVVALASSGELEARIIDIDPQSDYYPLALRINDLLDQVEAFQREVATCTSLAQKGVTYRNVFTSGFRKSFRTNSQAIKEGVEGILSAKKALVMHELNNELEKLGMGTAGMPKILEGLSHSQDLLTQSNTICAEVAQNSQEALKDFTLMQEHMNTLSATNEHSSNTLNTLNEELQEASKVVSSIDEIASQTNLLALNAAIEAARAGEYGRGFAVVADEVRKLSEKTSDSVESVQRTFKIFNEQTSALLKAFSEANELLQTALGTIQIFSQTLNSFNAQSQQGSSIASSAKEQLSKIVASFRLMAFKMRLYRDTVHSNNKEERLNTDLDELSVILQAYPMQHFLTSTRDFAKRCLEGYDQENMHELVEGFKQLESQSQALLDSIA</sequence>
<dbReference type="GO" id="GO:0016020">
    <property type="term" value="C:membrane"/>
    <property type="evidence" value="ECO:0007669"/>
    <property type="project" value="InterPro"/>
</dbReference>
<feature type="domain" description="Methyl-accepting transducer" evidence="4">
    <location>
        <begin position="101"/>
        <end position="312"/>
    </location>
</feature>
<dbReference type="eggNOG" id="COG0840">
    <property type="taxonomic scope" value="Bacteria"/>
</dbReference>
<accession>I0EN45</accession>
<evidence type="ECO:0000259" key="4">
    <source>
        <dbReference type="PROSITE" id="PS50111"/>
    </source>
</evidence>
<evidence type="ECO:0000256" key="3">
    <source>
        <dbReference type="PROSITE-ProRule" id="PRU00284"/>
    </source>
</evidence>
<dbReference type="STRING" id="182217.HCW_05510"/>
<keyword evidence="1 3" id="KW-0807">Transducer</keyword>
<dbReference type="PATRIC" id="fig|182217.3.peg.1169"/>
<evidence type="ECO:0000256" key="1">
    <source>
        <dbReference type="ARBA" id="ARBA00023224"/>
    </source>
</evidence>
<dbReference type="KEGG" id="hce:HCW_05510"/>
<protein>
    <submittedName>
        <fullName evidence="5">Putative DNA-binding response regulator</fullName>
    </submittedName>
</protein>
<dbReference type="RefSeq" id="WP_014661234.1">
    <property type="nucleotide sequence ID" value="NC_017737.1"/>
</dbReference>
<dbReference type="Gene3D" id="1.10.287.950">
    <property type="entry name" value="Methyl-accepting chemotaxis protein"/>
    <property type="match status" value="1"/>
</dbReference>